<accession>A0A1J9S8K4</accession>
<evidence type="ECO:0000313" key="2">
    <source>
        <dbReference type="Proteomes" id="UP000183809"/>
    </source>
</evidence>
<gene>
    <name evidence="1" type="ORF">BKCO1_12000106</name>
</gene>
<dbReference type="RefSeq" id="XP_020132504.1">
    <property type="nucleotide sequence ID" value="XM_020270596.1"/>
</dbReference>
<reference evidence="1 2" key="1">
    <citation type="submission" date="2016-10" db="EMBL/GenBank/DDBJ databases">
        <title>Proteomics and genomics reveal pathogen-plant mechanisms compatible with a hemibiotrophic lifestyle of Diplodia corticola.</title>
        <authorList>
            <person name="Fernandes I."/>
            <person name="De Jonge R."/>
            <person name="Van De Peer Y."/>
            <person name="Devreese B."/>
            <person name="Alves A."/>
            <person name="Esteves A.C."/>
        </authorList>
    </citation>
    <scope>NUCLEOTIDE SEQUENCE [LARGE SCALE GENOMIC DNA]</scope>
    <source>
        <strain evidence="1 2">CBS 112549</strain>
    </source>
</reference>
<comment type="caution">
    <text evidence="1">The sequence shown here is derived from an EMBL/GenBank/DDBJ whole genome shotgun (WGS) entry which is preliminary data.</text>
</comment>
<dbReference type="AlphaFoldDB" id="A0A1J9S8K4"/>
<organism evidence="1 2">
    <name type="scientific">Diplodia corticola</name>
    <dbReference type="NCBI Taxonomy" id="236234"/>
    <lineage>
        <taxon>Eukaryota</taxon>
        <taxon>Fungi</taxon>
        <taxon>Dikarya</taxon>
        <taxon>Ascomycota</taxon>
        <taxon>Pezizomycotina</taxon>
        <taxon>Dothideomycetes</taxon>
        <taxon>Dothideomycetes incertae sedis</taxon>
        <taxon>Botryosphaeriales</taxon>
        <taxon>Botryosphaeriaceae</taxon>
        <taxon>Diplodia</taxon>
    </lineage>
</organism>
<keyword evidence="2" id="KW-1185">Reference proteome</keyword>
<name>A0A1J9S8K4_9PEZI</name>
<dbReference type="Proteomes" id="UP000183809">
    <property type="component" value="Unassembled WGS sequence"/>
</dbReference>
<dbReference type="GeneID" id="31010855"/>
<evidence type="ECO:0000313" key="1">
    <source>
        <dbReference type="EMBL" id="OJD36244.1"/>
    </source>
</evidence>
<sequence>MSSFRGRREETEGHHARTWNLAGLNPGFTAHDLSFDQHSLFTVEDFDHDVDQSVVSSNGWDTNNNATFVSPPTSTYSHSNPGDYSNTTCNQYYTTDPTYKWGCDQAITDYDIGGDGQCSLTIDPQLDLGAVFTDDFTYSGSGPSAPSVDQTNYLDPSRFLGEAMDFGSIGPDPETTRLGPPRITVEDTGGGMGPWLNGMYTPGLGTANNNIAPQRGLVSGSAATLDASSALPRYEKAHVPNLRERTRKLMPGRWLRNRYGQEGQLEEACPEQASGVRLRCLGGYLLMRAGGGVEIPA</sequence>
<protein>
    <submittedName>
        <fullName evidence="1">Uncharacterized protein</fullName>
    </submittedName>
</protein>
<dbReference type="EMBL" id="MNUE01000012">
    <property type="protein sequence ID" value="OJD36244.1"/>
    <property type="molecule type" value="Genomic_DNA"/>
</dbReference>
<proteinExistence type="predicted"/>